<reference evidence="1" key="1">
    <citation type="journal article" date="2011" name="Genome Biol.">
        <title>The draft genome of the carcinogenic human liver fluke Clonorchis sinensis.</title>
        <authorList>
            <person name="Wang X."/>
            <person name="Chen W."/>
            <person name="Huang Y."/>
            <person name="Sun J."/>
            <person name="Men J."/>
            <person name="Liu H."/>
            <person name="Luo F."/>
            <person name="Guo L."/>
            <person name="Lv X."/>
            <person name="Deng C."/>
            <person name="Zhou C."/>
            <person name="Fan Y."/>
            <person name="Li X."/>
            <person name="Huang L."/>
            <person name="Hu Y."/>
            <person name="Liang C."/>
            <person name="Hu X."/>
            <person name="Xu J."/>
            <person name="Yu X."/>
        </authorList>
    </citation>
    <scope>NUCLEOTIDE SEQUENCE [LARGE SCALE GENOMIC DNA]</scope>
    <source>
        <strain evidence="1">Henan</strain>
    </source>
</reference>
<organism evidence="1 2">
    <name type="scientific">Clonorchis sinensis</name>
    <name type="common">Chinese liver fluke</name>
    <dbReference type="NCBI Taxonomy" id="79923"/>
    <lineage>
        <taxon>Eukaryota</taxon>
        <taxon>Metazoa</taxon>
        <taxon>Spiralia</taxon>
        <taxon>Lophotrochozoa</taxon>
        <taxon>Platyhelminthes</taxon>
        <taxon>Trematoda</taxon>
        <taxon>Digenea</taxon>
        <taxon>Opisthorchiida</taxon>
        <taxon>Opisthorchiata</taxon>
        <taxon>Opisthorchiidae</taxon>
        <taxon>Clonorchis</taxon>
    </lineage>
</organism>
<reference key="2">
    <citation type="submission" date="2011-10" db="EMBL/GenBank/DDBJ databases">
        <title>The genome and transcriptome sequence of Clonorchis sinensis provide insights into the carcinogenic liver fluke.</title>
        <authorList>
            <person name="Wang X."/>
            <person name="Huang Y."/>
            <person name="Chen W."/>
            <person name="Liu H."/>
            <person name="Guo L."/>
            <person name="Chen Y."/>
            <person name="Luo F."/>
            <person name="Zhou W."/>
            <person name="Sun J."/>
            <person name="Mao Q."/>
            <person name="Liang P."/>
            <person name="Zhou C."/>
            <person name="Tian Y."/>
            <person name="Men J."/>
            <person name="Lv X."/>
            <person name="Huang L."/>
            <person name="Zhou J."/>
            <person name="Hu Y."/>
            <person name="Li R."/>
            <person name="Zhang F."/>
            <person name="Lei H."/>
            <person name="Li X."/>
            <person name="Hu X."/>
            <person name="Liang C."/>
            <person name="Xu J."/>
            <person name="Wu Z."/>
            <person name="Yu X."/>
        </authorList>
    </citation>
    <scope>NUCLEOTIDE SEQUENCE</scope>
    <source>
        <strain>Henan</strain>
    </source>
</reference>
<sequence>MRASDIQLLENITNERFSWVPALSTTSASTKKVNPTPCMSAEYGLRFDPFIKVLVFMNRVNKALKVFKFLAEMLLSSSGQRSRVYEFQFGDQVPQNVRQGNDTLDKIIIVYNHQSVNLQAERECKVVVDWKVLHSLEVGVSQQWDQIWKKYRSYDRSKEWDTAAEEEGNSSRIRKHRKREQTERYKSLLIQQTNCKVAEISATSPVEDVCYNVA</sequence>
<accession>G7YRU3</accession>
<dbReference type="AlphaFoldDB" id="G7YRU3"/>
<gene>
    <name evidence="1" type="ORF">CLF_108666</name>
</gene>
<evidence type="ECO:0000313" key="1">
    <source>
        <dbReference type="EMBL" id="GAA55673.1"/>
    </source>
</evidence>
<proteinExistence type="predicted"/>
<evidence type="ECO:0000313" key="2">
    <source>
        <dbReference type="Proteomes" id="UP000008909"/>
    </source>
</evidence>
<keyword evidence="2" id="KW-1185">Reference proteome</keyword>
<name>G7YRU3_CLOSI</name>
<protein>
    <submittedName>
        <fullName evidence="1">Uncharacterized protein</fullName>
    </submittedName>
</protein>
<dbReference type="EMBL" id="DF144061">
    <property type="protein sequence ID" value="GAA55673.1"/>
    <property type="molecule type" value="Genomic_DNA"/>
</dbReference>
<dbReference type="Proteomes" id="UP000008909">
    <property type="component" value="Unassembled WGS sequence"/>
</dbReference>